<dbReference type="GeneID" id="110344857"/>
<name>A0AAX6RI13_HETGA</name>
<reference evidence="3 4" key="1">
    <citation type="submission" date="2025-04" db="UniProtKB">
        <authorList>
            <consortium name="RefSeq"/>
        </authorList>
    </citation>
    <scope>IDENTIFICATION</scope>
</reference>
<evidence type="ECO:0000256" key="1">
    <source>
        <dbReference type="SAM" id="MobiDB-lite"/>
    </source>
</evidence>
<evidence type="ECO:0000313" key="4">
    <source>
        <dbReference type="RefSeq" id="XP_021096024.1"/>
    </source>
</evidence>
<dbReference type="Proteomes" id="UP000694906">
    <property type="component" value="Unplaced"/>
</dbReference>
<keyword evidence="2" id="KW-1185">Reference proteome</keyword>
<feature type="region of interest" description="Disordered" evidence="1">
    <location>
        <begin position="96"/>
        <end position="133"/>
    </location>
</feature>
<gene>
    <name evidence="3 4" type="primary">LOC110344857</name>
</gene>
<feature type="compositionally biased region" description="Pro residues" evidence="1">
    <location>
        <begin position="114"/>
        <end position="129"/>
    </location>
</feature>
<evidence type="ECO:0000313" key="3">
    <source>
        <dbReference type="RefSeq" id="XP_021096023.1"/>
    </source>
</evidence>
<dbReference type="AlphaFoldDB" id="A0AAX6RI13"/>
<proteinExistence type="predicted"/>
<dbReference type="RefSeq" id="XP_021096023.1">
    <property type="nucleotide sequence ID" value="XM_021240364.1"/>
</dbReference>
<evidence type="ECO:0000313" key="2">
    <source>
        <dbReference type="Proteomes" id="UP000694906"/>
    </source>
</evidence>
<accession>A0AAX6RI13</accession>
<sequence>MQKRKLQIPRLPRVVSVWGWENPLRFFRSLQLCACTTGHETPEKGKPPCPGQRTLTSGHWPGLCFRQLQRERDEEHQGQAAPLGSQVVLAAFSVSAPGKPKKSGHTHTGVCPSEPTPAPQPAPPQPAPSPFGLLAKILQNPGRRPVPTWGHPEKLRSPSDYHTKQNEQYSLNNIQDARDPLHPSFLEGPLGWLCGDREDCREHQASVTKRLSHSRQSPGTGEDFFCRSKKSQRTGHLFITSCCWRSLGGPQALKTKPAKLKSGPPGWEERGIPWPEALLEEPPPIVSFGGSLFSPTLPPPLPTALPRLLSLGAPTSPKTPTPSLQEQLQAALAGWLWKQL</sequence>
<protein>
    <submittedName>
        <fullName evidence="3 4">Uncharacterized protein LOC110344857 isoform X1</fullName>
    </submittedName>
</protein>
<dbReference type="RefSeq" id="XP_021096024.1">
    <property type="nucleotide sequence ID" value="XM_021240365.1"/>
</dbReference>
<organism evidence="2 4">
    <name type="scientific">Heterocephalus glaber</name>
    <name type="common">Naked mole rat</name>
    <dbReference type="NCBI Taxonomy" id="10181"/>
    <lineage>
        <taxon>Eukaryota</taxon>
        <taxon>Metazoa</taxon>
        <taxon>Chordata</taxon>
        <taxon>Craniata</taxon>
        <taxon>Vertebrata</taxon>
        <taxon>Euteleostomi</taxon>
        <taxon>Mammalia</taxon>
        <taxon>Eutheria</taxon>
        <taxon>Euarchontoglires</taxon>
        <taxon>Glires</taxon>
        <taxon>Rodentia</taxon>
        <taxon>Hystricomorpha</taxon>
        <taxon>Bathyergidae</taxon>
        <taxon>Heterocephalus</taxon>
    </lineage>
</organism>